<feature type="coiled-coil region" evidence="1">
    <location>
        <begin position="3"/>
        <end position="37"/>
    </location>
</feature>
<organism evidence="2 3">
    <name type="scientific">Roridomyces roridus</name>
    <dbReference type="NCBI Taxonomy" id="1738132"/>
    <lineage>
        <taxon>Eukaryota</taxon>
        <taxon>Fungi</taxon>
        <taxon>Dikarya</taxon>
        <taxon>Basidiomycota</taxon>
        <taxon>Agaricomycotina</taxon>
        <taxon>Agaricomycetes</taxon>
        <taxon>Agaricomycetidae</taxon>
        <taxon>Agaricales</taxon>
        <taxon>Marasmiineae</taxon>
        <taxon>Mycenaceae</taxon>
        <taxon>Roridomyces</taxon>
    </lineage>
</organism>
<keyword evidence="1" id="KW-0175">Coiled coil</keyword>
<reference evidence="2" key="1">
    <citation type="submission" date="2023-03" db="EMBL/GenBank/DDBJ databases">
        <title>Massive genome expansion in bonnet fungi (Mycena s.s.) driven by repeated elements and novel gene families across ecological guilds.</title>
        <authorList>
            <consortium name="Lawrence Berkeley National Laboratory"/>
            <person name="Harder C.B."/>
            <person name="Miyauchi S."/>
            <person name="Viragh M."/>
            <person name="Kuo A."/>
            <person name="Thoen E."/>
            <person name="Andreopoulos B."/>
            <person name="Lu D."/>
            <person name="Skrede I."/>
            <person name="Drula E."/>
            <person name="Henrissat B."/>
            <person name="Morin E."/>
            <person name="Kohler A."/>
            <person name="Barry K."/>
            <person name="LaButti K."/>
            <person name="Morin E."/>
            <person name="Salamov A."/>
            <person name="Lipzen A."/>
            <person name="Mereny Z."/>
            <person name="Hegedus B."/>
            <person name="Baldrian P."/>
            <person name="Stursova M."/>
            <person name="Weitz H."/>
            <person name="Taylor A."/>
            <person name="Grigoriev I.V."/>
            <person name="Nagy L.G."/>
            <person name="Martin F."/>
            <person name="Kauserud H."/>
        </authorList>
    </citation>
    <scope>NUCLEOTIDE SEQUENCE</scope>
    <source>
        <strain evidence="2">9284</strain>
    </source>
</reference>
<sequence>MSVKELEARIEVLSADIEVQRETLKKLESSKSRLQGQLNAIRDPVARLPLEISAEIFLQCLPTDPKPGAEEIPTVLLNICNAWTSIALSIPTLWNSIHLVFPCSKHLHKVVERWIQHAKPRPLSISLSGPFVDPKVAQVILRHSGQLNQLSIAAFPSYSDDSEESYDEFFHVMEKGTYPLLQTFSFDGHSGTDEYFFDWNPIHRFLCLTPYLVDCVLQGIDPSGYMYPVEQVVLPKLRRLVFTHDTSDDIFRFITAPELIILALPMFDVTRKQLLSFLECSSPPLSDLLLEHDQREKPRGDVDDPTRLEDCLALVPTLTRLEIWCPKPSIVEELVAILTSSNMLPNLFDLVIQWIPERGAWSESSLWDTVLSAFSARLGSPLRTVRIDFHSDWTLAMPPRIREAMQDLSSNGLDVSIVRVRRKR</sequence>
<accession>A0AAD7C839</accession>
<dbReference type="EMBL" id="JARKIF010000004">
    <property type="protein sequence ID" value="KAJ7641550.1"/>
    <property type="molecule type" value="Genomic_DNA"/>
</dbReference>
<evidence type="ECO:0000313" key="2">
    <source>
        <dbReference type="EMBL" id="KAJ7641550.1"/>
    </source>
</evidence>
<comment type="caution">
    <text evidence="2">The sequence shown here is derived from an EMBL/GenBank/DDBJ whole genome shotgun (WGS) entry which is preliminary data.</text>
</comment>
<gene>
    <name evidence="2" type="ORF">FB45DRAFT_900476</name>
</gene>
<evidence type="ECO:0008006" key="4">
    <source>
        <dbReference type="Google" id="ProtNLM"/>
    </source>
</evidence>
<name>A0AAD7C839_9AGAR</name>
<evidence type="ECO:0000256" key="1">
    <source>
        <dbReference type="SAM" id="Coils"/>
    </source>
</evidence>
<proteinExistence type="predicted"/>
<protein>
    <recommendedName>
        <fullName evidence="4">F-box domain-containing protein</fullName>
    </recommendedName>
</protein>
<dbReference type="Proteomes" id="UP001221142">
    <property type="component" value="Unassembled WGS sequence"/>
</dbReference>
<dbReference type="AlphaFoldDB" id="A0AAD7C839"/>
<evidence type="ECO:0000313" key="3">
    <source>
        <dbReference type="Proteomes" id="UP001221142"/>
    </source>
</evidence>
<keyword evidence="3" id="KW-1185">Reference proteome</keyword>